<dbReference type="CDD" id="cd14014">
    <property type="entry name" value="STKc_PknB_like"/>
    <property type="match status" value="1"/>
</dbReference>
<evidence type="ECO:0000256" key="1">
    <source>
        <dbReference type="ARBA" id="ARBA00022679"/>
    </source>
</evidence>
<dbReference type="PANTHER" id="PTHR43289">
    <property type="entry name" value="MITOGEN-ACTIVATED PROTEIN KINASE KINASE KINASE 20-RELATED"/>
    <property type="match status" value="1"/>
</dbReference>
<dbReference type="PANTHER" id="PTHR43289:SF6">
    <property type="entry name" value="SERINE_THREONINE-PROTEIN KINASE NEKL-3"/>
    <property type="match status" value="1"/>
</dbReference>
<dbReference type="InterPro" id="IPR011009">
    <property type="entry name" value="Kinase-like_dom_sf"/>
</dbReference>
<dbReference type="GO" id="GO:0004674">
    <property type="term" value="F:protein serine/threonine kinase activity"/>
    <property type="evidence" value="ECO:0007669"/>
    <property type="project" value="UniProtKB-EC"/>
</dbReference>
<protein>
    <submittedName>
        <fullName evidence="7">Serine/threonine-protein kinase StkP</fullName>
        <ecNumber evidence="7">2.7.11.1</ecNumber>
    </submittedName>
</protein>
<keyword evidence="5" id="KW-1133">Transmembrane helix</keyword>
<keyword evidence="2" id="KW-0547">Nucleotide-binding</keyword>
<dbReference type="SUPFAM" id="SSF56112">
    <property type="entry name" value="Protein kinase-like (PK-like)"/>
    <property type="match status" value="1"/>
</dbReference>
<evidence type="ECO:0000256" key="2">
    <source>
        <dbReference type="ARBA" id="ARBA00022741"/>
    </source>
</evidence>
<dbReference type="Proteomes" id="UP000318437">
    <property type="component" value="Unassembled WGS sequence"/>
</dbReference>
<keyword evidence="8" id="KW-1185">Reference proteome</keyword>
<dbReference type="Pfam" id="PF00069">
    <property type="entry name" value="Pkinase"/>
    <property type="match status" value="1"/>
</dbReference>
<keyword evidence="5" id="KW-0812">Transmembrane</keyword>
<dbReference type="GO" id="GO:0005524">
    <property type="term" value="F:ATP binding"/>
    <property type="evidence" value="ECO:0007669"/>
    <property type="project" value="UniProtKB-KW"/>
</dbReference>
<dbReference type="EMBL" id="SJPS01000003">
    <property type="protein sequence ID" value="TWU27263.1"/>
    <property type="molecule type" value="Genomic_DNA"/>
</dbReference>
<dbReference type="PROSITE" id="PS50011">
    <property type="entry name" value="PROTEIN_KINASE_DOM"/>
    <property type="match status" value="1"/>
</dbReference>
<evidence type="ECO:0000313" key="7">
    <source>
        <dbReference type="EMBL" id="TWU27263.1"/>
    </source>
</evidence>
<evidence type="ECO:0000256" key="4">
    <source>
        <dbReference type="ARBA" id="ARBA00022840"/>
    </source>
</evidence>
<dbReference type="RefSeq" id="WP_146450488.1">
    <property type="nucleotide sequence ID" value="NZ_SJPS01000003.1"/>
</dbReference>
<keyword evidence="1 7" id="KW-0808">Transferase</keyword>
<evidence type="ECO:0000256" key="5">
    <source>
        <dbReference type="SAM" id="Phobius"/>
    </source>
</evidence>
<dbReference type="InterPro" id="IPR008271">
    <property type="entry name" value="Ser/Thr_kinase_AS"/>
</dbReference>
<dbReference type="EC" id="2.7.11.1" evidence="7"/>
<organism evidence="7 8">
    <name type="scientific">Bythopirellula polymerisocia</name>
    <dbReference type="NCBI Taxonomy" id="2528003"/>
    <lineage>
        <taxon>Bacteria</taxon>
        <taxon>Pseudomonadati</taxon>
        <taxon>Planctomycetota</taxon>
        <taxon>Planctomycetia</taxon>
        <taxon>Pirellulales</taxon>
        <taxon>Lacipirellulaceae</taxon>
        <taxon>Bythopirellula</taxon>
    </lineage>
</organism>
<keyword evidence="3 7" id="KW-0418">Kinase</keyword>
<feature type="transmembrane region" description="Helical" evidence="5">
    <location>
        <begin position="431"/>
        <end position="451"/>
    </location>
</feature>
<dbReference type="OrthoDB" id="6111975at2"/>
<keyword evidence="4" id="KW-0067">ATP-binding</keyword>
<accession>A0A5C6CQR9</accession>
<dbReference type="Gene3D" id="1.10.510.10">
    <property type="entry name" value="Transferase(Phosphotransferase) domain 1"/>
    <property type="match status" value="1"/>
</dbReference>
<sequence>MRAERSILERAGLASGLLTEEQIDRAWQVLVESLPAENQGLDEISDEQLSAQMIALGYLNRWQAEQLRLGRTKFTLGAYRILDAVGHGGMGWVFKCEHVLLGRIEAIKVLPKNLTNPTSIASFLQEIRAQAQLTHPNLVHLTYADKEGDTYFLVTEYVPGTDLRKLVRNHGPLSMSEAAVIVSQAAEALAYAHRCGLVHRDVKPGNLLITPEGAIKLADLGLAAFHNAHQTPSGKKPRHIVGTADYVAPEIIVSPEKLQTVSDIYSLGCTLYYAVTGKVPFPGGDTADKLRRNLEETPLTPQKLNSNVSDEFARVITALMEKRPADRIATAEEVVVLLSPWVTGAETEARQHVGSMTKLSGTLDHQSNLADTLPVEYESSETQDVHEDTTDAGSLGGMTLPQIVATERSLLVRQQEEQAKQEEKVWPLEKIILATAAAAVFTAGAAIYLLFFGE</sequence>
<dbReference type="PROSITE" id="PS00108">
    <property type="entry name" value="PROTEIN_KINASE_ST"/>
    <property type="match status" value="1"/>
</dbReference>
<dbReference type="AlphaFoldDB" id="A0A5C6CQR9"/>
<evidence type="ECO:0000256" key="3">
    <source>
        <dbReference type="ARBA" id="ARBA00022777"/>
    </source>
</evidence>
<evidence type="ECO:0000313" key="8">
    <source>
        <dbReference type="Proteomes" id="UP000318437"/>
    </source>
</evidence>
<dbReference type="InterPro" id="IPR000719">
    <property type="entry name" value="Prot_kinase_dom"/>
</dbReference>
<proteinExistence type="predicted"/>
<feature type="domain" description="Protein kinase" evidence="6">
    <location>
        <begin position="79"/>
        <end position="342"/>
    </location>
</feature>
<name>A0A5C6CQR9_9BACT</name>
<evidence type="ECO:0000259" key="6">
    <source>
        <dbReference type="PROSITE" id="PS50011"/>
    </source>
</evidence>
<reference evidence="7 8" key="1">
    <citation type="submission" date="2019-02" db="EMBL/GenBank/DDBJ databases">
        <title>Deep-cultivation of Planctomycetes and their phenomic and genomic characterization uncovers novel biology.</title>
        <authorList>
            <person name="Wiegand S."/>
            <person name="Jogler M."/>
            <person name="Boedeker C."/>
            <person name="Pinto D."/>
            <person name="Vollmers J."/>
            <person name="Rivas-Marin E."/>
            <person name="Kohn T."/>
            <person name="Peeters S.H."/>
            <person name="Heuer A."/>
            <person name="Rast P."/>
            <person name="Oberbeckmann S."/>
            <person name="Bunk B."/>
            <person name="Jeske O."/>
            <person name="Meyerdierks A."/>
            <person name="Storesund J.E."/>
            <person name="Kallscheuer N."/>
            <person name="Luecker S."/>
            <person name="Lage O.M."/>
            <person name="Pohl T."/>
            <person name="Merkel B.J."/>
            <person name="Hornburger P."/>
            <person name="Mueller R.-W."/>
            <person name="Bruemmer F."/>
            <person name="Labrenz M."/>
            <person name="Spormann A.M."/>
            <person name="Op Den Camp H."/>
            <person name="Overmann J."/>
            <person name="Amann R."/>
            <person name="Jetten M.S.M."/>
            <person name="Mascher T."/>
            <person name="Medema M.H."/>
            <person name="Devos D.P."/>
            <person name="Kaster A.-K."/>
            <person name="Ovreas L."/>
            <person name="Rohde M."/>
            <person name="Galperin M.Y."/>
            <person name="Jogler C."/>
        </authorList>
    </citation>
    <scope>NUCLEOTIDE SEQUENCE [LARGE SCALE GENOMIC DNA]</scope>
    <source>
        <strain evidence="7 8">Pla144</strain>
    </source>
</reference>
<gene>
    <name evidence="7" type="primary">stkP_2</name>
    <name evidence="7" type="ORF">Pla144_20350</name>
</gene>
<comment type="caution">
    <text evidence="7">The sequence shown here is derived from an EMBL/GenBank/DDBJ whole genome shotgun (WGS) entry which is preliminary data.</text>
</comment>
<keyword evidence="5" id="KW-0472">Membrane</keyword>
<dbReference type="SMART" id="SM00220">
    <property type="entry name" value="S_TKc"/>
    <property type="match status" value="1"/>
</dbReference>